<evidence type="ECO:0000313" key="2">
    <source>
        <dbReference type="EMBL" id="SUZ63030.1"/>
    </source>
</evidence>
<feature type="region of interest" description="Disordered" evidence="1">
    <location>
        <begin position="32"/>
        <end position="58"/>
    </location>
</feature>
<dbReference type="EMBL" id="UINC01000904">
    <property type="protein sequence ID" value="SUZ63030.1"/>
    <property type="molecule type" value="Genomic_DNA"/>
</dbReference>
<accession>A0A381P7Z9</accession>
<sequence>MRKNTISGDLASLFSLLIICFLTFYFGENASAKETSDGKDESQVEDPSPEKAEEAAEKKQSLEELLAVPFKLIKE</sequence>
<name>A0A381P7Z9_9ZZZZ</name>
<gene>
    <name evidence="2" type="ORF">METZ01_LOCUS15884</name>
</gene>
<feature type="compositionally biased region" description="Basic and acidic residues" evidence="1">
    <location>
        <begin position="34"/>
        <end position="58"/>
    </location>
</feature>
<evidence type="ECO:0000256" key="1">
    <source>
        <dbReference type="SAM" id="MobiDB-lite"/>
    </source>
</evidence>
<organism evidence="2">
    <name type="scientific">marine metagenome</name>
    <dbReference type="NCBI Taxonomy" id="408172"/>
    <lineage>
        <taxon>unclassified sequences</taxon>
        <taxon>metagenomes</taxon>
        <taxon>ecological metagenomes</taxon>
    </lineage>
</organism>
<reference evidence="2" key="1">
    <citation type="submission" date="2018-05" db="EMBL/GenBank/DDBJ databases">
        <authorList>
            <person name="Lanie J.A."/>
            <person name="Ng W.-L."/>
            <person name="Kazmierczak K.M."/>
            <person name="Andrzejewski T.M."/>
            <person name="Davidsen T.M."/>
            <person name="Wayne K.J."/>
            <person name="Tettelin H."/>
            <person name="Glass J.I."/>
            <person name="Rusch D."/>
            <person name="Podicherti R."/>
            <person name="Tsui H.-C.T."/>
            <person name="Winkler M.E."/>
        </authorList>
    </citation>
    <scope>NUCLEOTIDE SEQUENCE</scope>
</reference>
<feature type="non-terminal residue" evidence="2">
    <location>
        <position position="75"/>
    </location>
</feature>
<protein>
    <submittedName>
        <fullName evidence="2">Uncharacterized protein</fullName>
    </submittedName>
</protein>
<dbReference type="AlphaFoldDB" id="A0A381P7Z9"/>
<proteinExistence type="predicted"/>